<dbReference type="RefSeq" id="WP_210089976.1">
    <property type="nucleotide sequence ID" value="NZ_JAGGKG010000015.1"/>
</dbReference>
<comment type="caution">
    <text evidence="1">The sequence shown here is derived from an EMBL/GenBank/DDBJ whole genome shotgun (WGS) entry which is preliminary data.</text>
</comment>
<gene>
    <name evidence="1" type="ORF">J2Z32_003023</name>
</gene>
<sequence length="87" mass="10332">MKKQIKYLCDSGSKLQAAKSNEAREEIYKYTKQSLEGIIVREGGTQDGFKKRRGQEKYEKTMTWGHVKKKNCGIHQPWYTRLEQYRD</sequence>
<dbReference type="Proteomes" id="UP001519272">
    <property type="component" value="Unassembled WGS sequence"/>
</dbReference>
<protein>
    <submittedName>
        <fullName evidence="1">Uncharacterized protein</fullName>
    </submittedName>
</protein>
<accession>A0ABS4FVJ0</accession>
<keyword evidence="2" id="KW-1185">Reference proteome</keyword>
<evidence type="ECO:0000313" key="2">
    <source>
        <dbReference type="Proteomes" id="UP001519272"/>
    </source>
</evidence>
<reference evidence="1 2" key="1">
    <citation type="submission" date="2021-03" db="EMBL/GenBank/DDBJ databases">
        <title>Genomic Encyclopedia of Type Strains, Phase IV (KMG-IV): sequencing the most valuable type-strain genomes for metagenomic binning, comparative biology and taxonomic classification.</title>
        <authorList>
            <person name="Goeker M."/>
        </authorList>
    </citation>
    <scope>NUCLEOTIDE SEQUENCE [LARGE SCALE GENOMIC DNA]</scope>
    <source>
        <strain evidence="1 2">DSM 14349</strain>
    </source>
</reference>
<name>A0ABS4FVJ0_9BACL</name>
<dbReference type="EMBL" id="JAGGKG010000015">
    <property type="protein sequence ID" value="MBP1906373.1"/>
    <property type="molecule type" value="Genomic_DNA"/>
</dbReference>
<proteinExistence type="predicted"/>
<organism evidence="1 2">
    <name type="scientific">Paenibacillus turicensis</name>
    <dbReference type="NCBI Taxonomy" id="160487"/>
    <lineage>
        <taxon>Bacteria</taxon>
        <taxon>Bacillati</taxon>
        <taxon>Bacillota</taxon>
        <taxon>Bacilli</taxon>
        <taxon>Bacillales</taxon>
        <taxon>Paenibacillaceae</taxon>
        <taxon>Paenibacillus</taxon>
    </lineage>
</organism>
<evidence type="ECO:0000313" key="1">
    <source>
        <dbReference type="EMBL" id="MBP1906373.1"/>
    </source>
</evidence>